<dbReference type="CDD" id="cd22363">
    <property type="entry name" value="tRNA-intron_lyase_C"/>
    <property type="match status" value="1"/>
</dbReference>
<feature type="domain" description="tRNA intron endonuclease catalytic" evidence="4">
    <location>
        <begin position="140"/>
        <end position="212"/>
    </location>
</feature>
<dbReference type="EMBL" id="JARK01001376">
    <property type="protein sequence ID" value="EYC14505.1"/>
    <property type="molecule type" value="Genomic_DNA"/>
</dbReference>
<evidence type="ECO:0000259" key="5">
    <source>
        <dbReference type="Pfam" id="PF02778"/>
    </source>
</evidence>
<dbReference type="PANTHER" id="PTHR21227">
    <property type="entry name" value="TRNA-SPLICING ENDONUCLEASE SUBUNIT SEN2"/>
    <property type="match status" value="1"/>
</dbReference>
<dbReference type="Gene3D" id="3.40.1350.10">
    <property type="match status" value="1"/>
</dbReference>
<dbReference type="STRING" id="53326.A0A016UH80"/>
<dbReference type="Gene3D" id="3.40.1170.20">
    <property type="entry name" value="tRNA intron endonuclease, N-terminal domain"/>
    <property type="match status" value="1"/>
</dbReference>
<protein>
    <recommendedName>
        <fullName evidence="2">tRNA-intron lyase</fullName>
        <ecNumber evidence="2">4.6.1.16</ecNumber>
    </recommendedName>
</protein>
<organism evidence="6 7">
    <name type="scientific">Ancylostoma ceylanicum</name>
    <dbReference type="NCBI Taxonomy" id="53326"/>
    <lineage>
        <taxon>Eukaryota</taxon>
        <taxon>Metazoa</taxon>
        <taxon>Ecdysozoa</taxon>
        <taxon>Nematoda</taxon>
        <taxon>Chromadorea</taxon>
        <taxon>Rhabditida</taxon>
        <taxon>Rhabditina</taxon>
        <taxon>Rhabditomorpha</taxon>
        <taxon>Strongyloidea</taxon>
        <taxon>Ancylostomatidae</taxon>
        <taxon>Ancylostomatinae</taxon>
        <taxon>Ancylostoma</taxon>
    </lineage>
</organism>
<dbReference type="InterPro" id="IPR011856">
    <property type="entry name" value="tRNA_endonuc-like_dom_sf"/>
</dbReference>
<comment type="catalytic activity">
    <reaction evidence="3">
        <text>pretRNA = a 3'-half-tRNA molecule with a 5'-OH end + a 5'-half-tRNA molecule with a 2',3'-cyclic phosphate end + an intron with a 2',3'-cyclic phosphate and a 5'-hydroxyl terminus.</text>
        <dbReference type="EC" id="4.6.1.16"/>
    </reaction>
</comment>
<evidence type="ECO:0000256" key="2">
    <source>
        <dbReference type="ARBA" id="ARBA00012573"/>
    </source>
</evidence>
<dbReference type="PANTHER" id="PTHR21227:SF0">
    <property type="entry name" value="TRNA-SPLICING ENDONUCLEASE SUBUNIT SEN2"/>
    <property type="match status" value="1"/>
</dbReference>
<evidence type="ECO:0000313" key="7">
    <source>
        <dbReference type="Proteomes" id="UP000024635"/>
    </source>
</evidence>
<dbReference type="GO" id="GO:0005737">
    <property type="term" value="C:cytoplasm"/>
    <property type="evidence" value="ECO:0007669"/>
    <property type="project" value="TreeGrafter"/>
</dbReference>
<evidence type="ECO:0000313" key="6">
    <source>
        <dbReference type="EMBL" id="EYC14505.1"/>
    </source>
</evidence>
<evidence type="ECO:0000256" key="1">
    <source>
        <dbReference type="ARBA" id="ARBA00008078"/>
    </source>
</evidence>
<proteinExistence type="inferred from homology"/>
<dbReference type="InterPro" id="IPR006677">
    <property type="entry name" value="tRNA_intron_Endonuc_cat-like"/>
</dbReference>
<reference evidence="7" key="1">
    <citation type="journal article" date="2015" name="Nat. Genet.">
        <title>The genome and transcriptome of the zoonotic hookworm Ancylostoma ceylanicum identify infection-specific gene families.</title>
        <authorList>
            <person name="Schwarz E.M."/>
            <person name="Hu Y."/>
            <person name="Antoshechkin I."/>
            <person name="Miller M.M."/>
            <person name="Sternberg P.W."/>
            <person name="Aroian R.V."/>
        </authorList>
    </citation>
    <scope>NUCLEOTIDE SEQUENCE</scope>
    <source>
        <strain evidence="7">HY135</strain>
    </source>
</reference>
<keyword evidence="7" id="KW-1185">Reference proteome</keyword>
<dbReference type="EC" id="4.6.1.16" evidence="2"/>
<dbReference type="SUPFAM" id="SSF53032">
    <property type="entry name" value="tRNA-intron endonuclease catalytic domain-like"/>
    <property type="match status" value="1"/>
</dbReference>
<dbReference type="InterPro" id="IPR006678">
    <property type="entry name" value="tRNA_intron_Endonuc_N"/>
</dbReference>
<accession>A0A016UH80</accession>
<comment type="caution">
    <text evidence="6">The sequence shown here is derived from an EMBL/GenBank/DDBJ whole genome shotgun (WGS) entry which is preliminary data.</text>
</comment>
<dbReference type="Pfam" id="PF02778">
    <property type="entry name" value="tRNA_int_endo_N"/>
    <property type="match status" value="1"/>
</dbReference>
<dbReference type="Pfam" id="PF01974">
    <property type="entry name" value="tRNA_int_endo"/>
    <property type="match status" value="1"/>
</dbReference>
<dbReference type="InterPro" id="IPR036167">
    <property type="entry name" value="tRNA_intron_Endo_cat-like_sf"/>
</dbReference>
<dbReference type="GO" id="GO:0000214">
    <property type="term" value="C:tRNA-intron endonuclease complex"/>
    <property type="evidence" value="ECO:0007669"/>
    <property type="project" value="TreeGrafter"/>
</dbReference>
<dbReference type="OrthoDB" id="10249562at2759"/>
<gene>
    <name evidence="6" type="primary">Acey_s0040.g242</name>
    <name evidence="6" type="synonym">Acey-Y56A3A.11</name>
    <name evidence="6" type="ORF">Y032_0040g242</name>
</gene>
<dbReference type="GO" id="GO:0000379">
    <property type="term" value="P:tRNA-type intron splice site recognition and cleavage"/>
    <property type="evidence" value="ECO:0007669"/>
    <property type="project" value="TreeGrafter"/>
</dbReference>
<dbReference type="InterPro" id="IPR006676">
    <property type="entry name" value="tRNA_splic"/>
</dbReference>
<dbReference type="Proteomes" id="UP000024635">
    <property type="component" value="Unassembled WGS sequence"/>
</dbReference>
<dbReference type="AlphaFoldDB" id="A0A016UH80"/>
<dbReference type="GO" id="GO:0003676">
    <property type="term" value="F:nucleic acid binding"/>
    <property type="evidence" value="ECO:0007669"/>
    <property type="project" value="InterPro"/>
</dbReference>
<evidence type="ECO:0000256" key="3">
    <source>
        <dbReference type="ARBA" id="ARBA00034031"/>
    </source>
</evidence>
<comment type="similarity">
    <text evidence="1">Belongs to the tRNA-intron endonuclease family.</text>
</comment>
<feature type="domain" description="tRNA intron endonuclease N-terminal" evidence="5">
    <location>
        <begin position="30"/>
        <end position="129"/>
    </location>
</feature>
<dbReference type="GO" id="GO:0000213">
    <property type="term" value="F:tRNA-intron lyase activity"/>
    <property type="evidence" value="ECO:0007669"/>
    <property type="project" value="UniProtKB-EC"/>
</dbReference>
<evidence type="ECO:0000259" key="4">
    <source>
        <dbReference type="Pfam" id="PF01974"/>
    </source>
</evidence>
<name>A0A016UH80_9BILA</name>
<sequence length="301" mass="33790">MNLIKHEKKFGGGEDVVAQVPLRLSKAIIYGGSVIVPDVNSSEHIYTHGCFGYFMGDRQDRVNRLLFPGEDVQGADVPTLSEAGREWSEKSPIYDRLYLSPEEAVFLSIEVKVLEVSENNRVLTPDELWLRMCDLDGPKFLKKYVVYRYLRRCGWCIRSGLPYGCQYLIYRGSPGSHHAAAGVKVETLMEPRFFVGLNRVLTNMKKALVVITAVVPDGLNTSTYRCVDSVHISAVEGALLLTPFVVDAARHSIVLRLEKSGGISAKNPMSTSTTMFVERKMNELKARENEKLMLSLKKQEE</sequence>